<protein>
    <submittedName>
        <fullName evidence="2">Uncharacterized protein</fullName>
    </submittedName>
</protein>
<dbReference type="Proteomes" id="UP000605970">
    <property type="component" value="Unassembled WGS sequence"/>
</dbReference>
<evidence type="ECO:0000256" key="1">
    <source>
        <dbReference type="SAM" id="MobiDB-lite"/>
    </source>
</evidence>
<sequence>VIILHNKLASFFLNKFYLNSLHFELHIIKCYYYYYLFLFLLIKLNLGGEWINYPSPLDNAHWKCGVTKRTYVCDPDGLINEEERKEIPNSKFKCTCISYEYDNYYSNGKTSDKINNKEYFNAIKSYIENIQMLYNNRLSVYDEEELQIFEHIINKLLNINIKEFIIYINYLNTCIELIQQREEEKNKKIIKNKEKEEEENEKTTTTQLLNL</sequence>
<dbReference type="EMBL" id="JABEBT010000048">
    <property type="protein sequence ID" value="KAF7635029.1"/>
    <property type="molecule type" value="Genomic_DNA"/>
</dbReference>
<evidence type="ECO:0000313" key="2">
    <source>
        <dbReference type="EMBL" id="KAF7635029.1"/>
    </source>
</evidence>
<dbReference type="OrthoDB" id="5793716at2759"/>
<feature type="non-terminal residue" evidence="2">
    <location>
        <position position="211"/>
    </location>
</feature>
<dbReference type="GO" id="GO:0005892">
    <property type="term" value="C:acetylcholine-gated channel complex"/>
    <property type="evidence" value="ECO:0007669"/>
    <property type="project" value="InterPro"/>
</dbReference>
<keyword evidence="3" id="KW-1185">Reference proteome</keyword>
<feature type="region of interest" description="Disordered" evidence="1">
    <location>
        <begin position="192"/>
        <end position="211"/>
    </location>
</feature>
<name>A0A8S9ZNM6_9BILA</name>
<accession>A0A8S9ZNM6</accession>
<evidence type="ECO:0000313" key="3">
    <source>
        <dbReference type="Proteomes" id="UP000605970"/>
    </source>
</evidence>
<organism evidence="2 3">
    <name type="scientific">Meloidogyne graminicola</name>
    <dbReference type="NCBI Taxonomy" id="189291"/>
    <lineage>
        <taxon>Eukaryota</taxon>
        <taxon>Metazoa</taxon>
        <taxon>Ecdysozoa</taxon>
        <taxon>Nematoda</taxon>
        <taxon>Chromadorea</taxon>
        <taxon>Rhabditida</taxon>
        <taxon>Tylenchina</taxon>
        <taxon>Tylenchomorpha</taxon>
        <taxon>Tylenchoidea</taxon>
        <taxon>Meloidogynidae</taxon>
        <taxon>Meloidogyninae</taxon>
        <taxon>Meloidogyne</taxon>
    </lineage>
</organism>
<dbReference type="InterPro" id="IPR033438">
    <property type="entry name" value="MOLO1"/>
</dbReference>
<proteinExistence type="predicted"/>
<feature type="non-terminal residue" evidence="2">
    <location>
        <position position="1"/>
    </location>
</feature>
<comment type="caution">
    <text evidence="2">The sequence shown here is derived from an EMBL/GenBank/DDBJ whole genome shotgun (WGS) entry which is preliminary data.</text>
</comment>
<dbReference type="AlphaFoldDB" id="A0A8S9ZNM6"/>
<reference evidence="2" key="1">
    <citation type="journal article" date="2020" name="Ecol. Evol.">
        <title>Genome structure and content of the rice root-knot nematode (Meloidogyne graminicola).</title>
        <authorList>
            <person name="Phan N.T."/>
            <person name="Danchin E.G.J."/>
            <person name="Klopp C."/>
            <person name="Perfus-Barbeoch L."/>
            <person name="Kozlowski D.K."/>
            <person name="Koutsovoulos G.D."/>
            <person name="Lopez-Roques C."/>
            <person name="Bouchez O."/>
            <person name="Zahm M."/>
            <person name="Besnard G."/>
            <person name="Bellafiore S."/>
        </authorList>
    </citation>
    <scope>NUCLEOTIDE SEQUENCE</scope>
    <source>
        <strain evidence="2">VN-18</strain>
    </source>
</reference>
<gene>
    <name evidence="2" type="ORF">Mgra_00005627</name>
</gene>
<dbReference type="Pfam" id="PF17175">
    <property type="entry name" value="MOLO1"/>
    <property type="match status" value="1"/>
</dbReference>